<dbReference type="STRING" id="1505725.GA0061074_10652"/>
<feature type="compositionally biased region" description="Low complexity" evidence="1">
    <location>
        <begin position="148"/>
        <end position="159"/>
    </location>
</feature>
<evidence type="ECO:0000313" key="3">
    <source>
        <dbReference type="Proteomes" id="UP000199268"/>
    </source>
</evidence>
<evidence type="ECO:0000313" key="2">
    <source>
        <dbReference type="EMBL" id="SCB96146.1"/>
    </source>
</evidence>
<dbReference type="EMBL" id="FMAO01000006">
    <property type="protein sequence ID" value="SCB96146.1"/>
    <property type="molecule type" value="Genomic_DNA"/>
</dbReference>
<dbReference type="InterPro" id="IPR009370">
    <property type="entry name" value="YutD-like"/>
</dbReference>
<dbReference type="RefSeq" id="WP_092462555.1">
    <property type="nucleotide sequence ID" value="NZ_BJEE01000007.1"/>
</dbReference>
<protein>
    <submittedName>
        <fullName evidence="2">Uncharacterized protein YutD</fullName>
    </submittedName>
</protein>
<dbReference type="AlphaFoldDB" id="A0A1C4ANT4"/>
<sequence length="230" mass="26543">MNRERMKELADAQFIERQASTAITTGETPEDIFINERPYRLVKNYREAYDQQKMAARFSNFLEKYDYLVGDIAADQLRLQGFYKDGTKGVARSQQISALQDFLYEQANFGAPFFVLENLAPHEVIDAEEKEDVKPKRRRRQHKNGVSKQKQANNKQGGKSPNKAGNKGNKPQNHRDNKKRKKTPVIKEKVHSAHQPEKHVGKRSNSVATTGSKKHRHFQVRERPKNEDKG</sequence>
<feature type="compositionally biased region" description="Basic and acidic residues" evidence="1">
    <location>
        <begin position="185"/>
        <end position="199"/>
    </location>
</feature>
<feature type="compositionally biased region" description="Basic and acidic residues" evidence="1">
    <location>
        <begin position="219"/>
        <end position="230"/>
    </location>
</feature>
<dbReference type="Proteomes" id="UP000199268">
    <property type="component" value="Unassembled WGS sequence"/>
</dbReference>
<dbReference type="InterPro" id="IPR038141">
    <property type="entry name" value="YutD-like_sf"/>
</dbReference>
<name>A0A1C4ANT4_9LACO</name>
<dbReference type="Pfam" id="PF06265">
    <property type="entry name" value="YutD-like"/>
    <property type="match status" value="1"/>
</dbReference>
<reference evidence="3" key="1">
    <citation type="submission" date="2016-08" db="EMBL/GenBank/DDBJ databases">
        <authorList>
            <person name="Varghese N."/>
            <person name="Submissions Spin"/>
        </authorList>
    </citation>
    <scope>NUCLEOTIDE SEQUENCE [LARGE SCALE GENOMIC DNA]</scope>
    <source>
        <strain evidence="3">R-53094</strain>
    </source>
</reference>
<accession>A0A1C4ANT4</accession>
<organism evidence="2 3">
    <name type="scientific">Weissella bombi</name>
    <dbReference type="NCBI Taxonomy" id="1505725"/>
    <lineage>
        <taxon>Bacteria</taxon>
        <taxon>Bacillati</taxon>
        <taxon>Bacillota</taxon>
        <taxon>Bacilli</taxon>
        <taxon>Lactobacillales</taxon>
        <taxon>Lactobacillaceae</taxon>
        <taxon>Weissella</taxon>
    </lineage>
</organism>
<feature type="compositionally biased region" description="Basic residues" evidence="1">
    <location>
        <begin position="135"/>
        <end position="145"/>
    </location>
</feature>
<dbReference type="OrthoDB" id="1650379at2"/>
<evidence type="ECO:0000256" key="1">
    <source>
        <dbReference type="SAM" id="MobiDB-lite"/>
    </source>
</evidence>
<feature type="region of interest" description="Disordered" evidence="1">
    <location>
        <begin position="127"/>
        <end position="230"/>
    </location>
</feature>
<dbReference type="Gene3D" id="3.50.4.20">
    <property type="match status" value="1"/>
</dbReference>
<gene>
    <name evidence="2" type="ORF">GA0061074_10652</name>
</gene>
<proteinExistence type="predicted"/>
<keyword evidence="3" id="KW-1185">Reference proteome</keyword>